<organism evidence="1 2">
    <name type="scientific">Pseudovibrio exalbescens</name>
    <dbReference type="NCBI Taxonomy" id="197461"/>
    <lineage>
        <taxon>Bacteria</taxon>
        <taxon>Pseudomonadati</taxon>
        <taxon>Pseudomonadota</taxon>
        <taxon>Alphaproteobacteria</taxon>
        <taxon>Hyphomicrobiales</taxon>
        <taxon>Stappiaceae</taxon>
        <taxon>Pseudovibrio</taxon>
    </lineage>
</organism>
<comment type="caution">
    <text evidence="1">The sequence shown here is derived from an EMBL/GenBank/DDBJ whole genome shotgun (WGS) entry which is preliminary data.</text>
</comment>
<gene>
    <name evidence="1" type="ORF">A3843_05035</name>
</gene>
<dbReference type="RefSeq" id="WP_028481589.1">
    <property type="nucleotide sequence ID" value="NZ_LVVZ01000007.1"/>
</dbReference>
<dbReference type="AlphaFoldDB" id="A0A1U7JK42"/>
<evidence type="ECO:0000313" key="1">
    <source>
        <dbReference type="EMBL" id="OKL45120.1"/>
    </source>
</evidence>
<name>A0A1U7JK42_9HYPH</name>
<reference evidence="1 2" key="1">
    <citation type="submission" date="2016-03" db="EMBL/GenBank/DDBJ databases">
        <title>Genome sequence of Nesiotobacter sp. nov., a moderately halophilic alphaproteobacterium isolated from the Yellow Sea, China.</title>
        <authorList>
            <person name="Zhang G."/>
            <person name="Zhang R."/>
        </authorList>
    </citation>
    <scope>NUCLEOTIDE SEQUENCE [LARGE SCALE GENOMIC DNA]</scope>
    <source>
        <strain evidence="1 2">WB1-6</strain>
    </source>
</reference>
<dbReference type="STRING" id="197461.A3843_05035"/>
<evidence type="ECO:0000313" key="2">
    <source>
        <dbReference type="Proteomes" id="UP000185783"/>
    </source>
</evidence>
<accession>A0A1U7JK42</accession>
<dbReference type="EMBL" id="LVVZ01000007">
    <property type="protein sequence ID" value="OKL45120.1"/>
    <property type="molecule type" value="Genomic_DNA"/>
</dbReference>
<sequence length="102" mass="11454">MTDAKLSKELSDFLDTFENEIDEKLRDAGLNDFIWVRDPEVDPGETIRGNCAPQASCGADRCKSKIDMCTVRYCHRRHLCAVNCQVAQDCAPKGSYCHGKQL</sequence>
<protein>
    <submittedName>
        <fullName evidence="1">Uncharacterized protein</fullName>
    </submittedName>
</protein>
<proteinExistence type="predicted"/>
<dbReference type="Proteomes" id="UP000185783">
    <property type="component" value="Unassembled WGS sequence"/>
</dbReference>
<keyword evidence="2" id="KW-1185">Reference proteome</keyword>